<evidence type="ECO:0000256" key="1">
    <source>
        <dbReference type="ARBA" id="ARBA00004429"/>
    </source>
</evidence>
<dbReference type="InterPro" id="IPR021147">
    <property type="entry name" value="DUF697"/>
</dbReference>
<keyword evidence="10" id="KW-1185">Reference proteome</keyword>
<dbReference type="NCBIfam" id="TIGR01620">
    <property type="entry name" value="hyp_HI0043"/>
    <property type="match status" value="1"/>
</dbReference>
<dbReference type="EMBL" id="CP058350">
    <property type="protein sequence ID" value="QLF70704.1"/>
    <property type="molecule type" value="Genomic_DNA"/>
</dbReference>
<proteinExistence type="inferred from homology"/>
<evidence type="ECO:0000256" key="5">
    <source>
        <dbReference type="ARBA" id="ARBA00022692"/>
    </source>
</evidence>
<comment type="similarity">
    <text evidence="2 8">Belongs to the UPF0283 family.</text>
</comment>
<protein>
    <recommendedName>
        <fullName evidence="8">UPF0283 membrane protein FE840_014790</fullName>
    </recommendedName>
</protein>
<evidence type="ECO:0000256" key="7">
    <source>
        <dbReference type="ARBA" id="ARBA00023136"/>
    </source>
</evidence>
<sequence>MKKNQPTDISRKPGSFAIEPEKTIVDSNGGRMDRARSPQSFPDGSVVLVPDDEDPFLRDAIDSEPLPLPPARKSRFSFLKLAFGAFGILISLALGLWLDGLVRDLFNRADWLGYLALSMIAIGVIALALAVGRELAGLYRLQAVQSLKNDSVDAWMTKQPAKARAIVSRLDALLASRPESNRGRKVLEESRDDIIDGPQLIELAERELLSALDTNARRLILSSAKRVSVVTAVSPRAVFDLAYVLFEIVRLVRSMAELYGGRPGKIGMLRLLRDVVTHLAVTGTVALGDSLAQQLLGHGLASRLSARLGEGVVNGLMTARIGIAAMDLCRPLPFRALKRPSIGDFISDLSPVSATPGEREKSERP</sequence>
<dbReference type="Proteomes" id="UP000308530">
    <property type="component" value="Chromosome"/>
</dbReference>
<gene>
    <name evidence="9" type="ORF">FE840_014790</name>
</gene>
<name>A0ABX6QQB8_9HYPH</name>
<dbReference type="HAMAP" id="MF_01085">
    <property type="entry name" value="UPF0283"/>
    <property type="match status" value="1"/>
</dbReference>
<feature type="transmembrane region" description="Helical" evidence="8">
    <location>
        <begin position="111"/>
        <end position="131"/>
    </location>
</feature>
<reference evidence="9 10" key="1">
    <citation type="submission" date="2020-06" db="EMBL/GenBank/DDBJ databases">
        <title>Genome sequence of Rhizobium sp strain ADMK78.</title>
        <authorList>
            <person name="Rahi P."/>
        </authorList>
    </citation>
    <scope>NUCLEOTIDE SEQUENCE [LARGE SCALE GENOMIC DNA]</scope>
    <source>
        <strain evidence="9 10">ADMK78</strain>
    </source>
</reference>
<organism evidence="9 10">
    <name type="scientific">Peteryoungia desertarenae</name>
    <dbReference type="NCBI Taxonomy" id="1813451"/>
    <lineage>
        <taxon>Bacteria</taxon>
        <taxon>Pseudomonadati</taxon>
        <taxon>Pseudomonadota</taxon>
        <taxon>Alphaproteobacteria</taxon>
        <taxon>Hyphomicrobiales</taxon>
        <taxon>Rhizobiaceae</taxon>
        <taxon>Peteryoungia</taxon>
    </lineage>
</organism>
<feature type="transmembrane region" description="Helical" evidence="8">
    <location>
        <begin position="78"/>
        <end position="99"/>
    </location>
</feature>
<evidence type="ECO:0000313" key="10">
    <source>
        <dbReference type="Proteomes" id="UP000308530"/>
    </source>
</evidence>
<dbReference type="RefSeq" id="WP_138286258.1">
    <property type="nucleotide sequence ID" value="NZ_CP058350.1"/>
</dbReference>
<evidence type="ECO:0000256" key="2">
    <source>
        <dbReference type="ARBA" id="ARBA00008255"/>
    </source>
</evidence>
<evidence type="ECO:0000313" key="9">
    <source>
        <dbReference type="EMBL" id="QLF70704.1"/>
    </source>
</evidence>
<keyword evidence="4" id="KW-0997">Cell inner membrane</keyword>
<dbReference type="InterPro" id="IPR006507">
    <property type="entry name" value="UPF0283"/>
</dbReference>
<keyword evidence="6 8" id="KW-1133">Transmembrane helix</keyword>
<keyword evidence="3 8" id="KW-1003">Cell membrane</keyword>
<comment type="subcellular location">
    <subcellularLocation>
        <location evidence="1">Cell inner membrane</location>
        <topology evidence="1">Multi-pass membrane protein</topology>
    </subcellularLocation>
    <subcellularLocation>
        <location evidence="8">Cell membrane</location>
        <topology evidence="8">Multi-pass membrane protein</topology>
    </subcellularLocation>
</comment>
<keyword evidence="7 8" id="KW-0472">Membrane</keyword>
<accession>A0ABX6QQB8</accession>
<dbReference type="PANTHER" id="PTHR39342">
    <property type="entry name" value="UPF0283 MEMBRANE PROTEIN YCJF"/>
    <property type="match status" value="1"/>
</dbReference>
<dbReference type="Pfam" id="PF05128">
    <property type="entry name" value="DUF697"/>
    <property type="match status" value="1"/>
</dbReference>
<dbReference type="PANTHER" id="PTHR39342:SF1">
    <property type="entry name" value="UPF0283 MEMBRANE PROTEIN YCJF"/>
    <property type="match status" value="1"/>
</dbReference>
<evidence type="ECO:0000256" key="6">
    <source>
        <dbReference type="ARBA" id="ARBA00022989"/>
    </source>
</evidence>
<evidence type="ECO:0000256" key="8">
    <source>
        <dbReference type="HAMAP-Rule" id="MF_01085"/>
    </source>
</evidence>
<evidence type="ECO:0000256" key="4">
    <source>
        <dbReference type="ARBA" id="ARBA00022519"/>
    </source>
</evidence>
<evidence type="ECO:0000256" key="3">
    <source>
        <dbReference type="ARBA" id="ARBA00022475"/>
    </source>
</evidence>
<keyword evidence="5 8" id="KW-0812">Transmembrane</keyword>